<dbReference type="VEuPathDB" id="TrichDB:TVAGG3_0149020"/>
<dbReference type="GO" id="GO:0005524">
    <property type="term" value="F:ATP binding"/>
    <property type="evidence" value="ECO:0007669"/>
    <property type="project" value="UniProtKB-KW"/>
</dbReference>
<keyword evidence="5" id="KW-0067">ATP-binding</keyword>
<evidence type="ECO:0000259" key="6">
    <source>
        <dbReference type="Pfam" id="PF16575"/>
    </source>
</evidence>
<evidence type="ECO:0000313" key="8">
    <source>
        <dbReference type="Proteomes" id="UP000001542"/>
    </source>
</evidence>
<dbReference type="Pfam" id="PF16575">
    <property type="entry name" value="CLP1_P"/>
    <property type="match status" value="1"/>
</dbReference>
<organism evidence="7 8">
    <name type="scientific">Trichomonas vaginalis (strain ATCC PRA-98 / G3)</name>
    <dbReference type="NCBI Taxonomy" id="412133"/>
    <lineage>
        <taxon>Eukaryota</taxon>
        <taxon>Metamonada</taxon>
        <taxon>Parabasalia</taxon>
        <taxon>Trichomonadida</taxon>
        <taxon>Trichomonadidae</taxon>
        <taxon>Trichomonas</taxon>
    </lineage>
</organism>
<dbReference type="KEGG" id="tva:4757900"/>
<dbReference type="VEuPathDB" id="TrichDB:TVAG_328500"/>
<evidence type="ECO:0000256" key="4">
    <source>
        <dbReference type="ARBA" id="ARBA00022777"/>
    </source>
</evidence>
<evidence type="ECO:0000313" key="7">
    <source>
        <dbReference type="EMBL" id="EAY00088.1"/>
    </source>
</evidence>
<dbReference type="OrthoDB" id="2405412at2759"/>
<protein>
    <recommendedName>
        <fullName evidence="6">Clp1 P-loop domain-containing protein</fullName>
    </recommendedName>
</protein>
<dbReference type="AlphaFoldDB" id="A2F4S5"/>
<keyword evidence="4" id="KW-0418">Kinase</keyword>
<dbReference type="RefSeq" id="XP_001313017.1">
    <property type="nucleotide sequence ID" value="XM_001313016.1"/>
</dbReference>
<dbReference type="GO" id="GO:0000448">
    <property type="term" value="P:cleavage in ITS2 between 5.8S rRNA and LSU-rRNA of tricistronic rRNA transcript (SSU-rRNA, 5.8S rRNA, LSU-rRNA)"/>
    <property type="evidence" value="ECO:0000318"/>
    <property type="project" value="GO_Central"/>
</dbReference>
<name>A2F4S5_TRIV3</name>
<reference evidence="7" key="2">
    <citation type="journal article" date="2007" name="Science">
        <title>Draft genome sequence of the sexually transmitted pathogen Trichomonas vaginalis.</title>
        <authorList>
            <person name="Carlton J.M."/>
            <person name="Hirt R.P."/>
            <person name="Silva J.C."/>
            <person name="Delcher A.L."/>
            <person name="Schatz M."/>
            <person name="Zhao Q."/>
            <person name="Wortman J.R."/>
            <person name="Bidwell S.L."/>
            <person name="Alsmark U.C.M."/>
            <person name="Besteiro S."/>
            <person name="Sicheritz-Ponten T."/>
            <person name="Noel C.J."/>
            <person name="Dacks J.B."/>
            <person name="Foster P.G."/>
            <person name="Simillion C."/>
            <person name="Van de Peer Y."/>
            <person name="Miranda-Saavedra D."/>
            <person name="Barton G.J."/>
            <person name="Westrop G.D."/>
            <person name="Mueller S."/>
            <person name="Dessi D."/>
            <person name="Fiori P.L."/>
            <person name="Ren Q."/>
            <person name="Paulsen I."/>
            <person name="Zhang H."/>
            <person name="Bastida-Corcuera F.D."/>
            <person name="Simoes-Barbosa A."/>
            <person name="Brown M.T."/>
            <person name="Hayes R.D."/>
            <person name="Mukherjee M."/>
            <person name="Okumura C.Y."/>
            <person name="Schneider R."/>
            <person name="Smith A.J."/>
            <person name="Vanacova S."/>
            <person name="Villalvazo M."/>
            <person name="Haas B.J."/>
            <person name="Pertea M."/>
            <person name="Feldblyum T.V."/>
            <person name="Utterback T.R."/>
            <person name="Shu C.L."/>
            <person name="Osoegawa K."/>
            <person name="de Jong P.J."/>
            <person name="Hrdy I."/>
            <person name="Horvathova L."/>
            <person name="Zubacova Z."/>
            <person name="Dolezal P."/>
            <person name="Malik S.B."/>
            <person name="Logsdon J.M. Jr."/>
            <person name="Henze K."/>
            <person name="Gupta A."/>
            <person name="Wang C.C."/>
            <person name="Dunne R.L."/>
            <person name="Upcroft J.A."/>
            <person name="Upcroft P."/>
            <person name="White O."/>
            <person name="Salzberg S.L."/>
            <person name="Tang P."/>
            <person name="Chiu C.-H."/>
            <person name="Lee Y.-S."/>
            <person name="Embley T.M."/>
            <person name="Coombs G.H."/>
            <person name="Mottram J.C."/>
            <person name="Tachezy J."/>
            <person name="Fraser-Liggett C.M."/>
            <person name="Johnson P.J."/>
        </authorList>
    </citation>
    <scope>NUCLEOTIDE SEQUENCE [LARGE SCALE GENOMIC DNA]</scope>
    <source>
        <strain evidence="7">G3</strain>
    </source>
</reference>
<sequence>MNSVIQDFEPGTHSFYGAMNIEILNGTVYLNGATLTPGFMSNIFAPPNNLPISFESSEPFTMRISEIDITMLSKFETNIYDIKRTPDGFTKLGNYIYYSSMMRGAEYPQSLIKFVDNMILKKPTKIFLCGGKGVGKSTFSKVLTNKIISLHGKVGFLDLDPGQPEISLPGSISFSILTSFLLGPAERHSRLAQVSYYYGSVSLSDNIKHYFDCLEQLIKEIPPDIFVVINSFGWVKDLGLELHKRILNLILPENLIMLTSPNEQVTPPRGYAFTAEITPRASIFKTSPVRQRELRFISYFESWDKTLSQQVPIALNLRTIHLRLINVKIDPTEILMAFNGSIVALFNDTRKFPPNKKLVTILRKITPMPIIGYGFVKAIDKAQGIMYVVTDVPPDAINTVVLGAIQTPTYLYHGSKRIESNYTGTNVYNKEGAGTDPMHLKNPVAYQ</sequence>
<dbReference type="GO" id="GO:0005634">
    <property type="term" value="C:nucleus"/>
    <property type="evidence" value="ECO:0000318"/>
    <property type="project" value="GO_Central"/>
</dbReference>
<dbReference type="InterPro" id="IPR032319">
    <property type="entry name" value="CLP1_P"/>
</dbReference>
<keyword evidence="8" id="KW-1185">Reference proteome</keyword>
<dbReference type="Gene3D" id="3.40.50.300">
    <property type="entry name" value="P-loop containing nucleotide triphosphate hydrolases"/>
    <property type="match status" value="1"/>
</dbReference>
<dbReference type="InParanoid" id="A2F4S5"/>
<evidence type="ECO:0000256" key="5">
    <source>
        <dbReference type="ARBA" id="ARBA00022840"/>
    </source>
</evidence>
<keyword evidence="3" id="KW-0547">Nucleotide-binding</keyword>
<feature type="domain" description="Clp1 P-loop" evidence="6">
    <location>
        <begin position="130"/>
        <end position="269"/>
    </location>
</feature>
<reference evidence="7" key="1">
    <citation type="submission" date="2006-10" db="EMBL/GenBank/DDBJ databases">
        <authorList>
            <person name="Amadeo P."/>
            <person name="Zhao Q."/>
            <person name="Wortman J."/>
            <person name="Fraser-Liggett C."/>
            <person name="Carlton J."/>
        </authorList>
    </citation>
    <scope>NUCLEOTIDE SEQUENCE</scope>
    <source>
        <strain evidence="7">G3</strain>
    </source>
</reference>
<dbReference type="PANTHER" id="PTHR12755:SF3">
    <property type="entry name" value="POLYNUCLEOTIDE 5'-HYDROXYL-KINASE NOL9"/>
    <property type="match status" value="1"/>
</dbReference>
<comment type="similarity">
    <text evidence="1">Belongs to the Clp1 family. NOL9/GRC3 subfamily.</text>
</comment>
<dbReference type="InterPro" id="IPR027417">
    <property type="entry name" value="P-loop_NTPase"/>
</dbReference>
<dbReference type="STRING" id="5722.A2F4S5"/>
<evidence type="ECO:0000256" key="3">
    <source>
        <dbReference type="ARBA" id="ARBA00022741"/>
    </source>
</evidence>
<dbReference type="eggNOG" id="KOG2750">
    <property type="taxonomic scope" value="Eukaryota"/>
</dbReference>
<evidence type="ECO:0000256" key="1">
    <source>
        <dbReference type="ARBA" id="ARBA00011003"/>
    </source>
</evidence>
<dbReference type="SUPFAM" id="SSF52540">
    <property type="entry name" value="P-loop containing nucleoside triphosphate hydrolases"/>
    <property type="match status" value="1"/>
</dbReference>
<proteinExistence type="inferred from homology"/>
<gene>
    <name evidence="7" type="ORF">TVAG_328500</name>
</gene>
<dbReference type="PANTHER" id="PTHR12755">
    <property type="entry name" value="CLEAVAGE/POLYADENYLATION FACTOR IA SUBUNIT CLP1P"/>
    <property type="match status" value="1"/>
</dbReference>
<dbReference type="InterPro" id="IPR045116">
    <property type="entry name" value="Clp1/Grc3"/>
</dbReference>
<dbReference type="SMR" id="A2F4S5"/>
<accession>A2F4S5</accession>
<dbReference type="Proteomes" id="UP000001542">
    <property type="component" value="Unassembled WGS sequence"/>
</dbReference>
<evidence type="ECO:0000256" key="2">
    <source>
        <dbReference type="ARBA" id="ARBA00022679"/>
    </source>
</evidence>
<keyword evidence="2" id="KW-0808">Transferase</keyword>
<dbReference type="GO" id="GO:0051731">
    <property type="term" value="F:polynucleotide 5'-hydroxyl-kinase activity"/>
    <property type="evidence" value="ECO:0000318"/>
    <property type="project" value="GO_Central"/>
</dbReference>
<dbReference type="EMBL" id="DS113614">
    <property type="protein sequence ID" value="EAY00088.1"/>
    <property type="molecule type" value="Genomic_DNA"/>
</dbReference>